<feature type="domain" description="Penicillin binding protein A dimerisation" evidence="3">
    <location>
        <begin position="121"/>
        <end position="205"/>
    </location>
</feature>
<organism evidence="4 5">
    <name type="scientific">Chloroflexus islandicus</name>
    <dbReference type="NCBI Taxonomy" id="1707952"/>
    <lineage>
        <taxon>Bacteria</taxon>
        <taxon>Bacillati</taxon>
        <taxon>Chloroflexota</taxon>
        <taxon>Chloroflexia</taxon>
        <taxon>Chloroflexales</taxon>
        <taxon>Chloroflexineae</taxon>
        <taxon>Chloroflexaceae</taxon>
        <taxon>Chloroflexus</taxon>
    </lineage>
</organism>
<proteinExistence type="predicted"/>
<dbReference type="GO" id="GO:0005886">
    <property type="term" value="C:plasma membrane"/>
    <property type="evidence" value="ECO:0007669"/>
    <property type="project" value="TreeGrafter"/>
</dbReference>
<dbReference type="AlphaFoldDB" id="A0A178M8T6"/>
<evidence type="ECO:0000313" key="4">
    <source>
        <dbReference type="EMBL" id="OAN44445.1"/>
    </source>
</evidence>
<gene>
    <name evidence="4" type="ORF">A6A03_16690</name>
</gene>
<dbReference type="Gene3D" id="3.90.1310.10">
    <property type="entry name" value="Penicillin-binding protein 2a (Domain 2)"/>
    <property type="match status" value="1"/>
</dbReference>
<protein>
    <submittedName>
        <fullName evidence="4">Peptidoglycan glycosyltransferase</fullName>
    </submittedName>
</protein>
<dbReference type="Pfam" id="PF21922">
    <property type="entry name" value="PBP_dimer_2"/>
    <property type="match status" value="1"/>
</dbReference>
<sequence length="573" mass="61819">MRPRRFWHAPVLVLALALLGYGISLPVEQESRWLLLLWIGGPLAGFVLISRLSDTPPESDLARTVARVGAVVIVGFLMLSLQLLRQQFVQAGVISNYVVTSADGSTTSNVRPVLATQRVLRGAILDRRGRTLAESVMVNGIARRTYPLASQYDMTAFGQVLGFFSPRYGQSGLEATYNAYLSGERGNEWQMLLSEWTGEGQRGNSLTLTLDAELQARVAALLGDRRGAVVVLDPRSGAILALVSRPGFDPGQLVVDPAAPDLAAERRRVSDYWAQLNRDDSGQPLLNRATQGRYPPGSTFKTVTAVAVLEHPLQGQPNQITCPNEYFPQPDAPPIVNAVDNLGARIGEPATLERVYAFSCNTAFAQYAVRLGADRFAEVAQRFNIFLPDRVPAGFRPLRDVPSEPSLLAVRPDFLDQPRALADTGYGQGQLLVTPLQMALVAAAIANDGVMMQPYLVQRVTRPDGSEVWRASPNGIRRVMSSGNARRMRDYMAAVAQYGFGSIISQFVPQPVGGKSGTAEHVPGAPPHAWFIAIGPIDTPRYAVAVIIEQGGEGSGAAARLAGEVLAAAFAVE</sequence>
<feature type="domain" description="Penicillin-binding protein transpeptidase" evidence="2">
    <location>
        <begin position="227"/>
        <end position="566"/>
    </location>
</feature>
<accession>A0A178M8T6</accession>
<comment type="caution">
    <text evidence="4">The sequence shown here is derived from an EMBL/GenBank/DDBJ whole genome shotgun (WGS) entry which is preliminary data.</text>
</comment>
<name>A0A178M8T6_9CHLR</name>
<reference evidence="4 5" key="1">
    <citation type="submission" date="2016-04" db="EMBL/GenBank/DDBJ databases">
        <title>Chloroflexus islandicus sp. nov., a thermophilic filamentous anoxygenic phototrophic bacterium from geyser Strokkur (Iceland).</title>
        <authorList>
            <person name="Gaisin V.A."/>
            <person name="Kalashnikov A.M."/>
            <person name="Sukhacheva M.V."/>
            <person name="Grouzdev D.S."/>
            <person name="Ivanov T.M."/>
            <person name="Kuznetsov B."/>
            <person name="Gorlenko V.M."/>
        </authorList>
    </citation>
    <scope>NUCLEOTIDE SEQUENCE [LARGE SCALE GENOMIC DNA]</scope>
    <source>
        <strain evidence="5">isl-2</strain>
    </source>
</reference>
<evidence type="ECO:0000259" key="2">
    <source>
        <dbReference type="Pfam" id="PF00905"/>
    </source>
</evidence>
<dbReference type="EMBL" id="LWQS01000066">
    <property type="protein sequence ID" value="OAN44445.1"/>
    <property type="molecule type" value="Genomic_DNA"/>
</dbReference>
<dbReference type="InterPro" id="IPR001460">
    <property type="entry name" value="PCN-bd_Tpept"/>
</dbReference>
<evidence type="ECO:0000256" key="1">
    <source>
        <dbReference type="SAM" id="Phobius"/>
    </source>
</evidence>
<dbReference type="PANTHER" id="PTHR30627">
    <property type="entry name" value="PEPTIDOGLYCAN D,D-TRANSPEPTIDASE"/>
    <property type="match status" value="1"/>
</dbReference>
<dbReference type="InterPro" id="IPR012338">
    <property type="entry name" value="Beta-lactam/transpept-like"/>
</dbReference>
<evidence type="ECO:0000313" key="5">
    <source>
        <dbReference type="Proteomes" id="UP000078287"/>
    </source>
</evidence>
<dbReference type="Pfam" id="PF00905">
    <property type="entry name" value="Transpeptidase"/>
    <property type="match status" value="1"/>
</dbReference>
<keyword evidence="1" id="KW-0812">Transmembrane</keyword>
<dbReference type="InterPro" id="IPR050515">
    <property type="entry name" value="Beta-lactam/transpept"/>
</dbReference>
<evidence type="ECO:0000259" key="3">
    <source>
        <dbReference type="Pfam" id="PF21922"/>
    </source>
</evidence>
<dbReference type="Proteomes" id="UP000078287">
    <property type="component" value="Unassembled WGS sequence"/>
</dbReference>
<dbReference type="Gene3D" id="3.40.710.10">
    <property type="entry name" value="DD-peptidase/beta-lactamase superfamily"/>
    <property type="match status" value="1"/>
</dbReference>
<dbReference type="GO" id="GO:0016740">
    <property type="term" value="F:transferase activity"/>
    <property type="evidence" value="ECO:0007669"/>
    <property type="project" value="UniProtKB-KW"/>
</dbReference>
<dbReference type="SUPFAM" id="SSF56601">
    <property type="entry name" value="beta-lactamase/transpeptidase-like"/>
    <property type="match status" value="1"/>
</dbReference>
<feature type="transmembrane region" description="Helical" evidence="1">
    <location>
        <begin position="34"/>
        <end position="52"/>
    </location>
</feature>
<dbReference type="OrthoDB" id="9804124at2"/>
<keyword evidence="1" id="KW-0472">Membrane</keyword>
<dbReference type="GO" id="GO:0071972">
    <property type="term" value="F:peptidoglycan L,D-transpeptidase activity"/>
    <property type="evidence" value="ECO:0007669"/>
    <property type="project" value="TreeGrafter"/>
</dbReference>
<dbReference type="GO" id="GO:0008658">
    <property type="term" value="F:penicillin binding"/>
    <property type="evidence" value="ECO:0007669"/>
    <property type="project" value="InterPro"/>
</dbReference>
<keyword evidence="1" id="KW-1133">Transmembrane helix</keyword>
<dbReference type="PANTHER" id="PTHR30627:SF24">
    <property type="entry name" value="PENICILLIN-BINDING PROTEIN 4B"/>
    <property type="match status" value="1"/>
</dbReference>
<feature type="transmembrane region" description="Helical" evidence="1">
    <location>
        <begin position="64"/>
        <end position="84"/>
    </location>
</feature>
<dbReference type="GO" id="GO:0071555">
    <property type="term" value="P:cell wall organization"/>
    <property type="evidence" value="ECO:0007669"/>
    <property type="project" value="TreeGrafter"/>
</dbReference>
<dbReference type="InterPro" id="IPR054120">
    <property type="entry name" value="PBPA_dimer"/>
</dbReference>
<dbReference type="STRING" id="1707952.A6A03_16690"/>
<keyword evidence="4" id="KW-0808">Transferase</keyword>
<keyword evidence="5" id="KW-1185">Reference proteome</keyword>
<dbReference type="RefSeq" id="WP_066789211.1">
    <property type="nucleotide sequence ID" value="NZ_LWQS01000066.1"/>
</dbReference>